<dbReference type="Gene3D" id="4.10.240.10">
    <property type="entry name" value="Zn(2)-C6 fungal-type DNA-binding domain"/>
    <property type="match status" value="1"/>
</dbReference>
<dbReference type="CDD" id="cd12148">
    <property type="entry name" value="fungal_TF_MHR"/>
    <property type="match status" value="1"/>
</dbReference>
<dbReference type="PANTHER" id="PTHR47654:SF3">
    <property type="entry name" value="ZN(II)2CYS6 TRANSCRIPTION FACTOR (EUROFUNG)"/>
    <property type="match status" value="1"/>
</dbReference>
<dbReference type="AlphaFoldDB" id="A0AAD6BUP2"/>
<dbReference type="InterPro" id="IPR036864">
    <property type="entry name" value="Zn2-C6_fun-type_DNA-bd_sf"/>
</dbReference>
<dbReference type="PROSITE" id="PS50048">
    <property type="entry name" value="ZN2_CY6_FUNGAL_2"/>
    <property type="match status" value="1"/>
</dbReference>
<dbReference type="PANTHER" id="PTHR47654">
    <property type="entry name" value="ZN(II)2CYS6 TRANSCRIPTION FACTOR (EUROFUNG)-RELATED"/>
    <property type="match status" value="1"/>
</dbReference>
<feature type="domain" description="Zn(2)-C6 fungal-type" evidence="7">
    <location>
        <begin position="76"/>
        <end position="106"/>
    </location>
</feature>
<dbReference type="RefSeq" id="XP_056759663.1">
    <property type="nucleotide sequence ID" value="XM_056914909.1"/>
</dbReference>
<keyword evidence="3" id="KW-0238">DNA-binding</keyword>
<reference evidence="8" key="1">
    <citation type="submission" date="2022-12" db="EMBL/GenBank/DDBJ databases">
        <authorList>
            <person name="Petersen C."/>
        </authorList>
    </citation>
    <scope>NUCLEOTIDE SEQUENCE</scope>
    <source>
        <strain evidence="8">IBT 16125</strain>
    </source>
</reference>
<dbReference type="CDD" id="cd00067">
    <property type="entry name" value="GAL4"/>
    <property type="match status" value="1"/>
</dbReference>
<dbReference type="Pfam" id="PF00172">
    <property type="entry name" value="Zn_clus"/>
    <property type="match status" value="1"/>
</dbReference>
<keyword evidence="5" id="KW-0539">Nucleus</keyword>
<dbReference type="SMART" id="SM00066">
    <property type="entry name" value="GAL4"/>
    <property type="match status" value="1"/>
</dbReference>
<dbReference type="GO" id="GO:0008270">
    <property type="term" value="F:zinc ion binding"/>
    <property type="evidence" value="ECO:0007669"/>
    <property type="project" value="InterPro"/>
</dbReference>
<feature type="compositionally biased region" description="Low complexity" evidence="6">
    <location>
        <begin position="176"/>
        <end position="191"/>
    </location>
</feature>
<evidence type="ECO:0000256" key="1">
    <source>
        <dbReference type="ARBA" id="ARBA00022723"/>
    </source>
</evidence>
<keyword evidence="4" id="KW-0804">Transcription</keyword>
<evidence type="ECO:0000256" key="6">
    <source>
        <dbReference type="SAM" id="MobiDB-lite"/>
    </source>
</evidence>
<proteinExistence type="predicted"/>
<feature type="compositionally biased region" description="Low complexity" evidence="6">
    <location>
        <begin position="36"/>
        <end position="48"/>
    </location>
</feature>
<dbReference type="SMART" id="SM00906">
    <property type="entry name" value="Fungal_trans"/>
    <property type="match status" value="1"/>
</dbReference>
<dbReference type="GO" id="GO:0003677">
    <property type="term" value="F:DNA binding"/>
    <property type="evidence" value="ECO:0007669"/>
    <property type="project" value="UniProtKB-KW"/>
</dbReference>
<evidence type="ECO:0000256" key="2">
    <source>
        <dbReference type="ARBA" id="ARBA00023015"/>
    </source>
</evidence>
<accession>A0AAD6BUP2</accession>
<evidence type="ECO:0000313" key="9">
    <source>
        <dbReference type="Proteomes" id="UP001213681"/>
    </source>
</evidence>
<dbReference type="GO" id="GO:0006351">
    <property type="term" value="P:DNA-templated transcription"/>
    <property type="evidence" value="ECO:0007669"/>
    <property type="project" value="InterPro"/>
</dbReference>
<dbReference type="GeneID" id="81605152"/>
<evidence type="ECO:0000256" key="3">
    <source>
        <dbReference type="ARBA" id="ARBA00023125"/>
    </source>
</evidence>
<evidence type="ECO:0000256" key="5">
    <source>
        <dbReference type="ARBA" id="ARBA00023242"/>
    </source>
</evidence>
<keyword evidence="9" id="KW-1185">Reference proteome</keyword>
<evidence type="ECO:0000256" key="4">
    <source>
        <dbReference type="ARBA" id="ARBA00023163"/>
    </source>
</evidence>
<organism evidence="8 9">
    <name type="scientific">Penicillium daleae</name>
    <dbReference type="NCBI Taxonomy" id="63821"/>
    <lineage>
        <taxon>Eukaryota</taxon>
        <taxon>Fungi</taxon>
        <taxon>Dikarya</taxon>
        <taxon>Ascomycota</taxon>
        <taxon>Pezizomycotina</taxon>
        <taxon>Eurotiomycetes</taxon>
        <taxon>Eurotiomycetidae</taxon>
        <taxon>Eurotiales</taxon>
        <taxon>Aspergillaceae</taxon>
        <taxon>Penicillium</taxon>
    </lineage>
</organism>
<feature type="region of interest" description="Disordered" evidence="6">
    <location>
        <begin position="175"/>
        <end position="194"/>
    </location>
</feature>
<evidence type="ECO:0000313" key="8">
    <source>
        <dbReference type="EMBL" id="KAJ5432371.1"/>
    </source>
</evidence>
<sequence length="859" mass="96701">MPEIPPQVPAGIAGQGDGLSTANVSQVPDARKRSRSSSARRLSRSSMRTIPPSSKIAIPRHRTSMPSRYHRRVPRACASCHTRKTKCSGDTPVCRQCQELDMKCVYPPALREKMKMQQEDLSRKLQECQSLLGEVEPLVSGRSAQRIKEMLNHQQRLDSGYMSSDLSNGNTFRSRASSLAEMEEPASSPSSVGSLDALDLVEDDINLTEGSRATGHIGKSSEIIWMQRLQKAADERRRERAGYAESSPDGAISEQPHDLNYHLDDLNITVLEPVQKYWVPPRPLADKLFETYLLVAYPYFPIINRSLFSDQYRTFFDSFALPGDKWMAILNVIFAIAANYAHYAQLDWRGETRDHLVYLTRAGMLSMDGDNLFSHADLQQVQVEGLIAFYLLSTDQIHRAWRVSALAIRSAISLGINLKNNSELVTSISKEIRNRVWWSLYVVENKLGMMTGRPTCISISMCSSPFPLPWEETDLLGPTATLLLNDPILRDKRINAAMASSYVPGTPMGRSGGVEDIRAARSWLRDQPASSGLCFLYSCDLTMITQEVLDRVYAIRCLKRHWSYLRDRLAEIQEKVDLWFSSLPKALDFTCVEEGDIAYNEKMRLAFQYHGARILLGRPCLCRYKSYQTDEKQEFNRAMSLSALESATQIAHLIPVAEMSSSPHRNGPWWCLLHSVMQAVTIMILEISFGSIHMPEGENNLLQLTKKCVRWLHTTSEYSIASRRAWQLCDMALRRLASSMGFQVSDMLSHPYWQGKYSSDDYFGFSPLETLQRSNIHVKEVDKNIDTETMSFPNGPDGVHVSSSESKHHFLETLPSVSSGPVEDGVSHSSFAYGPLGEDFIQTFFPELGSDGSINVPTS</sequence>
<dbReference type="PROSITE" id="PS00463">
    <property type="entry name" value="ZN2_CY6_FUNGAL_1"/>
    <property type="match status" value="1"/>
</dbReference>
<dbReference type="GO" id="GO:0000981">
    <property type="term" value="F:DNA-binding transcription factor activity, RNA polymerase II-specific"/>
    <property type="evidence" value="ECO:0007669"/>
    <property type="project" value="InterPro"/>
</dbReference>
<reference evidence="8" key="2">
    <citation type="journal article" date="2023" name="IMA Fungus">
        <title>Comparative genomic study of the Penicillium genus elucidates a diverse pangenome and 15 lateral gene transfer events.</title>
        <authorList>
            <person name="Petersen C."/>
            <person name="Sorensen T."/>
            <person name="Nielsen M.R."/>
            <person name="Sondergaard T.E."/>
            <person name="Sorensen J.L."/>
            <person name="Fitzpatrick D.A."/>
            <person name="Frisvad J.C."/>
            <person name="Nielsen K.L."/>
        </authorList>
    </citation>
    <scope>NUCLEOTIDE SEQUENCE</scope>
    <source>
        <strain evidence="8">IBT 16125</strain>
    </source>
</reference>
<dbReference type="Proteomes" id="UP001213681">
    <property type="component" value="Unassembled WGS sequence"/>
</dbReference>
<gene>
    <name evidence="8" type="ORF">N7458_011527</name>
</gene>
<dbReference type="InterPro" id="IPR053230">
    <property type="entry name" value="Trans_reg_galc"/>
</dbReference>
<comment type="caution">
    <text evidence="8">The sequence shown here is derived from an EMBL/GenBank/DDBJ whole genome shotgun (WGS) entry which is preliminary data.</text>
</comment>
<dbReference type="EMBL" id="JAPVEA010000009">
    <property type="protein sequence ID" value="KAJ5432371.1"/>
    <property type="molecule type" value="Genomic_DNA"/>
</dbReference>
<evidence type="ECO:0000259" key="7">
    <source>
        <dbReference type="PROSITE" id="PS50048"/>
    </source>
</evidence>
<feature type="region of interest" description="Disordered" evidence="6">
    <location>
        <begin position="1"/>
        <end position="53"/>
    </location>
</feature>
<dbReference type="SUPFAM" id="SSF57701">
    <property type="entry name" value="Zn2/Cys6 DNA-binding domain"/>
    <property type="match status" value="1"/>
</dbReference>
<keyword evidence="2" id="KW-0805">Transcription regulation</keyword>
<protein>
    <recommendedName>
        <fullName evidence="7">Zn(2)-C6 fungal-type domain-containing protein</fullName>
    </recommendedName>
</protein>
<dbReference type="InterPro" id="IPR001138">
    <property type="entry name" value="Zn2Cys6_DnaBD"/>
</dbReference>
<keyword evidence="1" id="KW-0479">Metal-binding</keyword>
<dbReference type="InterPro" id="IPR007219">
    <property type="entry name" value="XnlR_reg_dom"/>
</dbReference>
<dbReference type="Pfam" id="PF04082">
    <property type="entry name" value="Fungal_trans"/>
    <property type="match status" value="1"/>
</dbReference>
<name>A0AAD6BUP2_9EURO</name>